<keyword evidence="3" id="KW-1185">Reference proteome</keyword>
<evidence type="ECO:0000313" key="2">
    <source>
        <dbReference type="EMBL" id="AXC50476.1"/>
    </source>
</evidence>
<name>A0A344PM71_9RHOB</name>
<dbReference type="RefSeq" id="WP_114076793.1">
    <property type="nucleotide sequence ID" value="NZ_CP030918.1"/>
</dbReference>
<keyword evidence="1" id="KW-0812">Transmembrane</keyword>
<dbReference type="OrthoDB" id="9813911at2"/>
<organism evidence="2 3">
    <name type="scientific">Paracoccus suum</name>
    <dbReference type="NCBI Taxonomy" id="2259340"/>
    <lineage>
        <taxon>Bacteria</taxon>
        <taxon>Pseudomonadati</taxon>
        <taxon>Pseudomonadota</taxon>
        <taxon>Alphaproteobacteria</taxon>
        <taxon>Rhodobacterales</taxon>
        <taxon>Paracoccaceae</taxon>
        <taxon>Paracoccus</taxon>
    </lineage>
</organism>
<dbReference type="KEGG" id="pars:DRW48_13010"/>
<dbReference type="InterPro" id="IPR025356">
    <property type="entry name" value="DUF4260"/>
</dbReference>
<dbReference type="EMBL" id="CP030918">
    <property type="protein sequence ID" value="AXC50476.1"/>
    <property type="molecule type" value="Genomic_DNA"/>
</dbReference>
<sequence>MDTVSWQRIEGGLVFLSALVLFVYLGGGIVWWLAIIVFLAPDISFAAYALGPKVGALLYNLVHVFAFGSIVLAAGVAFGSPTLSALGALWLAHSGFDRMLGYGLKSPEAFNMTHLGRIGRRSSEP</sequence>
<protein>
    <submittedName>
        <fullName evidence="2">DUF4260 family protein</fullName>
    </submittedName>
</protein>
<keyword evidence="1" id="KW-1133">Transmembrane helix</keyword>
<keyword evidence="1" id="KW-0472">Membrane</keyword>
<feature type="transmembrane region" description="Helical" evidence="1">
    <location>
        <begin position="61"/>
        <end position="92"/>
    </location>
</feature>
<dbReference type="Pfam" id="PF14079">
    <property type="entry name" value="DUF4260"/>
    <property type="match status" value="1"/>
</dbReference>
<feature type="transmembrane region" description="Helical" evidence="1">
    <location>
        <begin position="12"/>
        <end position="41"/>
    </location>
</feature>
<evidence type="ECO:0000313" key="3">
    <source>
        <dbReference type="Proteomes" id="UP000252023"/>
    </source>
</evidence>
<proteinExistence type="predicted"/>
<gene>
    <name evidence="2" type="ORF">DRW48_13010</name>
</gene>
<dbReference type="Proteomes" id="UP000252023">
    <property type="component" value="Chromosome"/>
</dbReference>
<evidence type="ECO:0000256" key="1">
    <source>
        <dbReference type="SAM" id="Phobius"/>
    </source>
</evidence>
<reference evidence="3" key="1">
    <citation type="submission" date="2018-07" db="EMBL/GenBank/DDBJ databases">
        <title>Genome sequencing of Paracoccus sp. SC2-6.</title>
        <authorList>
            <person name="Heo J."/>
            <person name="Kim S.-J."/>
            <person name="Kwon S.-W."/>
        </authorList>
    </citation>
    <scope>NUCLEOTIDE SEQUENCE [LARGE SCALE GENOMIC DNA]</scope>
    <source>
        <strain evidence="3">SC2-6</strain>
    </source>
</reference>
<dbReference type="AlphaFoldDB" id="A0A344PM71"/>
<accession>A0A344PM71</accession>